<dbReference type="PANTHER" id="PTHR11236">
    <property type="entry name" value="AMINOBENZOATE/ANTHRANILATE SYNTHASE"/>
    <property type="match status" value="1"/>
</dbReference>
<dbReference type="Pfam" id="PF00425">
    <property type="entry name" value="Chorismate_bind"/>
    <property type="match status" value="1"/>
</dbReference>
<dbReference type="AlphaFoldDB" id="A0A917JPF8"/>
<dbReference type="PIRSF" id="PIRSF036934">
    <property type="entry name" value="TrpE-G"/>
    <property type="match status" value="1"/>
</dbReference>
<feature type="domain" description="Glutamine amidotransferase" evidence="3">
    <location>
        <begin position="521"/>
        <end position="712"/>
    </location>
</feature>
<dbReference type="GO" id="GO:0004049">
    <property type="term" value="F:anthranilate synthase activity"/>
    <property type="evidence" value="ECO:0007669"/>
    <property type="project" value="UniProtKB-UniRule"/>
</dbReference>
<dbReference type="SUPFAM" id="SSF56322">
    <property type="entry name" value="ADC synthase"/>
    <property type="match status" value="1"/>
</dbReference>
<dbReference type="OrthoDB" id="9803598at2"/>
<evidence type="ECO:0000256" key="2">
    <source>
        <dbReference type="PIRNR" id="PIRNR036934"/>
    </source>
</evidence>
<dbReference type="Proteomes" id="UP000630149">
    <property type="component" value="Unassembled WGS sequence"/>
</dbReference>
<evidence type="ECO:0000259" key="4">
    <source>
        <dbReference type="Pfam" id="PF00425"/>
    </source>
</evidence>
<dbReference type="SUPFAM" id="SSF52317">
    <property type="entry name" value="Class I glutamine amidotransferase-like"/>
    <property type="match status" value="1"/>
</dbReference>
<accession>A0A917JPF8</accession>
<gene>
    <name evidence="6" type="ORF">GCM10007966_00470</name>
</gene>
<protein>
    <recommendedName>
        <fullName evidence="2">Anthranilate synthase</fullName>
        <ecNumber evidence="2">4.1.3.27</ecNumber>
    </recommendedName>
</protein>
<evidence type="ECO:0000256" key="1">
    <source>
        <dbReference type="ARBA" id="ARBA00022962"/>
    </source>
</evidence>
<reference evidence="6" key="1">
    <citation type="journal article" date="2014" name="Int. J. Syst. Evol. Microbiol.">
        <title>Complete genome sequence of Corynebacterium casei LMG S-19264T (=DSM 44701T), isolated from a smear-ripened cheese.</title>
        <authorList>
            <consortium name="US DOE Joint Genome Institute (JGI-PGF)"/>
            <person name="Walter F."/>
            <person name="Albersmeier A."/>
            <person name="Kalinowski J."/>
            <person name="Ruckert C."/>
        </authorList>
    </citation>
    <scope>NUCLEOTIDE SEQUENCE</scope>
    <source>
        <strain evidence="6">JCM 13919</strain>
    </source>
</reference>
<dbReference type="GO" id="GO:0000162">
    <property type="term" value="P:L-tryptophan biosynthetic process"/>
    <property type="evidence" value="ECO:0007669"/>
    <property type="project" value="UniProtKB-UniRule"/>
</dbReference>
<dbReference type="InterPro" id="IPR006221">
    <property type="entry name" value="TrpG/PapA_dom"/>
</dbReference>
<dbReference type="InterPro" id="IPR019999">
    <property type="entry name" value="Anth_synth_I-like"/>
</dbReference>
<dbReference type="InterPro" id="IPR006805">
    <property type="entry name" value="Anth_synth_I_N"/>
</dbReference>
<sequence length="731" mass="83036">MQTLKTAGGIVVESDKQDLAYPQPLDHLIDALNAERGALFTSGFEYPGRYTCWDIGFHNPPLVLSCKNSRIKIEALNPRGTILLDIICKRLKRLSIVELTHYTNEVCELRVFHSDAFFTEEERSQQPSVFSVIREIVSLFKSDEEPYLGLYGAFGYDLIFQFEDLKSHQVRHHEDRTLVLYLPDEIFIVNHRKEEAFVIRYDFFFEGKTTSGLDRTGLSVPYHPTNTPNKEGDHAPSEYANVVNLAKERFRCGDLFEVVPSQTFYRHAKEQPSEIFKRMREVNPAPYGFFINLGEQEYLVGASPEMYVRVQGRRVETCPISGTIKRGENAIEDAKNIQELLESEKECSELTMCTDVDRNDKSRICKPGSVRVIGRRQIEMYSRLIHTVDHVEGVLRDEFDAIDAFLSHMWVVTVTGAPKLWAMNFIEQHEKSPRRWYGGAVGWLGFNGDLNTGLVLRTLRIKEGIAEIRVGATLLYDSNPEAEEQETRLKASAFIDLLDKPKSKDEKQIALSKDGEGKRILLIDHEDSFVHTLANYFRQTGAEVITVRYDQANYYLTKPSQKKAVQQHATLKRERSPYDLVILSPGPGNPKDFDLSEIISTVLTNGIPLFGVCLGLQGIVEHFGGTLGVLDYPMHGKPSVIEVFKEENLFAGLGKRFTAGRYHSLYAKKENFPSELDVTAESEDGVIMAIAHKTRPIYAVQFHPETILSLPNQAGLRIICNLMRMIKNNAR</sequence>
<dbReference type="InterPro" id="IPR017926">
    <property type="entry name" value="GATASE"/>
</dbReference>
<dbReference type="EMBL" id="BMOB01000001">
    <property type="protein sequence ID" value="GGI75571.1"/>
    <property type="molecule type" value="Genomic_DNA"/>
</dbReference>
<keyword evidence="2" id="KW-0057">Aromatic amino acid biosynthesis</keyword>
<keyword evidence="1" id="KW-0315">Glutamine amidotransferase</keyword>
<reference evidence="6" key="2">
    <citation type="submission" date="2020-09" db="EMBL/GenBank/DDBJ databases">
        <authorList>
            <person name="Sun Q."/>
            <person name="Ohkuma M."/>
        </authorList>
    </citation>
    <scope>NUCLEOTIDE SEQUENCE</scope>
    <source>
        <strain evidence="6">JCM 13919</strain>
    </source>
</reference>
<dbReference type="InterPro" id="IPR010112">
    <property type="entry name" value="TrpE-G_bact"/>
</dbReference>
<keyword evidence="2" id="KW-0028">Amino-acid biosynthesis</keyword>
<name>A0A917JPF8_9GAMM</name>
<dbReference type="Gene3D" id="3.60.120.10">
    <property type="entry name" value="Anthranilate synthase"/>
    <property type="match status" value="1"/>
</dbReference>
<dbReference type="RefSeq" id="WP_131775300.1">
    <property type="nucleotide sequence ID" value="NZ_BMOB01000001.1"/>
</dbReference>
<dbReference type="NCBIfam" id="TIGR01815">
    <property type="entry name" value="TrpE-clade3"/>
    <property type="match status" value="1"/>
</dbReference>
<comment type="pathway">
    <text evidence="2">Amino-acid biosynthesis; L-tryptophan biosynthesis; L-tryptophan from chorismate: step 1/5.</text>
</comment>
<evidence type="ECO:0000259" key="5">
    <source>
        <dbReference type="Pfam" id="PF04715"/>
    </source>
</evidence>
<keyword evidence="2" id="KW-0822">Tryptophan biosynthesis</keyword>
<dbReference type="Gene3D" id="3.40.50.880">
    <property type="match status" value="1"/>
</dbReference>
<dbReference type="PANTHER" id="PTHR11236:SF9">
    <property type="entry name" value="ANTHRANILATE SYNTHASE COMPONENT 1"/>
    <property type="match status" value="1"/>
</dbReference>
<dbReference type="CDD" id="cd01743">
    <property type="entry name" value="GATase1_Anthranilate_Synthase"/>
    <property type="match status" value="1"/>
</dbReference>
<dbReference type="InterPro" id="IPR005801">
    <property type="entry name" value="ADC_synthase"/>
</dbReference>
<dbReference type="PRINTS" id="PR00095">
    <property type="entry name" value="ANTSNTHASEI"/>
</dbReference>
<dbReference type="InterPro" id="IPR029062">
    <property type="entry name" value="Class_I_gatase-like"/>
</dbReference>
<dbReference type="Pfam" id="PF00117">
    <property type="entry name" value="GATase"/>
    <property type="match status" value="1"/>
</dbReference>
<proteinExistence type="predicted"/>
<dbReference type="InterPro" id="IPR015890">
    <property type="entry name" value="Chorismate_C"/>
</dbReference>
<dbReference type="Pfam" id="PF04715">
    <property type="entry name" value="Anth_synt_I_N"/>
    <property type="match status" value="1"/>
</dbReference>
<dbReference type="EC" id="4.1.3.27" evidence="2"/>
<organism evidence="6 7">
    <name type="scientific">Legionella impletisoli</name>
    <dbReference type="NCBI Taxonomy" id="343510"/>
    <lineage>
        <taxon>Bacteria</taxon>
        <taxon>Pseudomonadati</taxon>
        <taxon>Pseudomonadota</taxon>
        <taxon>Gammaproteobacteria</taxon>
        <taxon>Legionellales</taxon>
        <taxon>Legionellaceae</taxon>
        <taxon>Legionella</taxon>
    </lineage>
</organism>
<evidence type="ECO:0000313" key="6">
    <source>
        <dbReference type="EMBL" id="GGI75571.1"/>
    </source>
</evidence>
<feature type="domain" description="Chorismate-utilising enzyme C-terminal" evidence="4">
    <location>
        <begin position="237"/>
        <end position="490"/>
    </location>
</feature>
<dbReference type="PROSITE" id="PS51273">
    <property type="entry name" value="GATASE_TYPE_1"/>
    <property type="match status" value="1"/>
</dbReference>
<evidence type="ECO:0000313" key="7">
    <source>
        <dbReference type="Proteomes" id="UP000630149"/>
    </source>
</evidence>
<feature type="domain" description="Anthranilate synthase component I N-terminal" evidence="5">
    <location>
        <begin position="92"/>
        <end position="197"/>
    </location>
</feature>
<keyword evidence="7" id="KW-1185">Reference proteome</keyword>
<evidence type="ECO:0000259" key="3">
    <source>
        <dbReference type="Pfam" id="PF00117"/>
    </source>
</evidence>
<comment type="caution">
    <text evidence="6">The sequence shown here is derived from an EMBL/GenBank/DDBJ whole genome shotgun (WGS) entry which is preliminary data.</text>
</comment>
<keyword evidence="2" id="KW-0456">Lyase</keyword>
<dbReference type="NCBIfam" id="NF010081">
    <property type="entry name" value="PRK13566.1"/>
    <property type="match status" value="1"/>
</dbReference>
<comment type="catalytic activity">
    <reaction evidence="2">
        <text>chorismate + L-glutamine = anthranilate + pyruvate + L-glutamate + H(+)</text>
        <dbReference type="Rhea" id="RHEA:21732"/>
        <dbReference type="ChEBI" id="CHEBI:15361"/>
        <dbReference type="ChEBI" id="CHEBI:15378"/>
        <dbReference type="ChEBI" id="CHEBI:16567"/>
        <dbReference type="ChEBI" id="CHEBI:29748"/>
        <dbReference type="ChEBI" id="CHEBI:29985"/>
        <dbReference type="ChEBI" id="CHEBI:58359"/>
        <dbReference type="EC" id="4.1.3.27"/>
    </reaction>
</comment>